<keyword evidence="1" id="KW-0343">GTPase activation</keyword>
<protein>
    <recommendedName>
        <fullName evidence="7">F-box domain-containing protein</fullName>
    </recommendedName>
</protein>
<accession>A0A507F915</accession>
<evidence type="ECO:0008006" key="7">
    <source>
        <dbReference type="Google" id="ProtNLM"/>
    </source>
</evidence>
<feature type="region of interest" description="Disordered" evidence="4">
    <location>
        <begin position="308"/>
        <end position="340"/>
    </location>
</feature>
<proteinExistence type="predicted"/>
<evidence type="ECO:0000256" key="1">
    <source>
        <dbReference type="ARBA" id="ARBA00022468"/>
    </source>
</evidence>
<dbReference type="InterPro" id="IPR001611">
    <property type="entry name" value="Leu-rich_rpt"/>
</dbReference>
<dbReference type="GO" id="GO:0048471">
    <property type="term" value="C:perinuclear region of cytoplasm"/>
    <property type="evidence" value="ECO:0007669"/>
    <property type="project" value="TreeGrafter"/>
</dbReference>
<evidence type="ECO:0000256" key="2">
    <source>
        <dbReference type="ARBA" id="ARBA00022614"/>
    </source>
</evidence>
<dbReference type="SMART" id="SM00368">
    <property type="entry name" value="LRR_RI"/>
    <property type="match status" value="7"/>
</dbReference>
<evidence type="ECO:0000256" key="3">
    <source>
        <dbReference type="ARBA" id="ARBA00022737"/>
    </source>
</evidence>
<comment type="caution">
    <text evidence="5">The sequence shown here is derived from an EMBL/GenBank/DDBJ whole genome shotgun (WGS) entry which is preliminary data.</text>
</comment>
<dbReference type="InterPro" id="IPR032675">
    <property type="entry name" value="LRR_dom_sf"/>
</dbReference>
<dbReference type="OrthoDB" id="2153750at2759"/>
<dbReference type="Gene3D" id="3.80.10.10">
    <property type="entry name" value="Ribonuclease Inhibitor"/>
    <property type="match status" value="3"/>
</dbReference>
<dbReference type="PANTHER" id="PTHR24113:SF12">
    <property type="entry name" value="RAN GTPASE-ACTIVATING PROTEIN 1"/>
    <property type="match status" value="1"/>
</dbReference>
<name>A0A507F915_9FUNG</name>
<dbReference type="GO" id="GO:0006913">
    <property type="term" value="P:nucleocytoplasmic transport"/>
    <property type="evidence" value="ECO:0007669"/>
    <property type="project" value="TreeGrafter"/>
</dbReference>
<reference evidence="5 6" key="1">
    <citation type="journal article" date="2019" name="Sci. Rep.">
        <title>Comparative genomics of chytrid fungi reveal insights into the obligate biotrophic and pathogenic lifestyle of Synchytrium endobioticum.</title>
        <authorList>
            <person name="van de Vossenberg B.T.L.H."/>
            <person name="Warris S."/>
            <person name="Nguyen H.D.T."/>
            <person name="van Gent-Pelzer M.P.E."/>
            <person name="Joly D.L."/>
            <person name="van de Geest H.C."/>
            <person name="Bonants P.J.M."/>
            <person name="Smith D.S."/>
            <person name="Levesque C.A."/>
            <person name="van der Lee T.A.J."/>
        </authorList>
    </citation>
    <scope>NUCLEOTIDE SEQUENCE [LARGE SCALE GENOMIC DNA]</scope>
    <source>
        <strain evidence="5 6">CBS 675.73</strain>
    </source>
</reference>
<gene>
    <name evidence="5" type="ORF">CcCBS67573_g05892</name>
</gene>
<evidence type="ECO:0000313" key="5">
    <source>
        <dbReference type="EMBL" id="TPX72090.1"/>
    </source>
</evidence>
<evidence type="ECO:0000256" key="4">
    <source>
        <dbReference type="SAM" id="MobiDB-lite"/>
    </source>
</evidence>
<dbReference type="InterPro" id="IPR027038">
    <property type="entry name" value="RanGap"/>
</dbReference>
<evidence type="ECO:0000313" key="6">
    <source>
        <dbReference type="Proteomes" id="UP000320333"/>
    </source>
</evidence>
<dbReference type="GO" id="GO:0005829">
    <property type="term" value="C:cytosol"/>
    <property type="evidence" value="ECO:0007669"/>
    <property type="project" value="TreeGrafter"/>
</dbReference>
<keyword evidence="2" id="KW-0433">Leucine-rich repeat</keyword>
<feature type="compositionally biased region" description="Low complexity" evidence="4">
    <location>
        <begin position="312"/>
        <end position="325"/>
    </location>
</feature>
<dbReference type="SUPFAM" id="SSF52047">
    <property type="entry name" value="RNI-like"/>
    <property type="match status" value="1"/>
</dbReference>
<organism evidence="5 6">
    <name type="scientific">Chytriomyces confervae</name>
    <dbReference type="NCBI Taxonomy" id="246404"/>
    <lineage>
        <taxon>Eukaryota</taxon>
        <taxon>Fungi</taxon>
        <taxon>Fungi incertae sedis</taxon>
        <taxon>Chytridiomycota</taxon>
        <taxon>Chytridiomycota incertae sedis</taxon>
        <taxon>Chytridiomycetes</taxon>
        <taxon>Chytridiales</taxon>
        <taxon>Chytriomycetaceae</taxon>
        <taxon>Chytriomyces</taxon>
    </lineage>
</organism>
<dbReference type="EMBL" id="QEAP01000230">
    <property type="protein sequence ID" value="TPX72090.1"/>
    <property type="molecule type" value="Genomic_DNA"/>
</dbReference>
<dbReference type="GO" id="GO:0005634">
    <property type="term" value="C:nucleus"/>
    <property type="evidence" value="ECO:0007669"/>
    <property type="project" value="TreeGrafter"/>
</dbReference>
<dbReference type="Pfam" id="PF13516">
    <property type="entry name" value="LRR_6"/>
    <property type="match status" value="7"/>
</dbReference>
<keyword evidence="6" id="KW-1185">Reference proteome</keyword>
<dbReference type="GO" id="GO:0005096">
    <property type="term" value="F:GTPase activator activity"/>
    <property type="evidence" value="ECO:0007669"/>
    <property type="project" value="UniProtKB-KW"/>
</dbReference>
<dbReference type="Proteomes" id="UP000320333">
    <property type="component" value="Unassembled WGS sequence"/>
</dbReference>
<dbReference type="PANTHER" id="PTHR24113">
    <property type="entry name" value="RAN GTPASE-ACTIVATING PROTEIN 1"/>
    <property type="match status" value="1"/>
</dbReference>
<dbReference type="STRING" id="246404.A0A507F915"/>
<keyword evidence="3" id="KW-0677">Repeat</keyword>
<dbReference type="AlphaFoldDB" id="A0A507F915"/>
<dbReference type="GO" id="GO:0031267">
    <property type="term" value="F:small GTPase binding"/>
    <property type="evidence" value="ECO:0007669"/>
    <property type="project" value="TreeGrafter"/>
</dbReference>
<sequence length="726" mass="81119">MLVDQDTIADTHEEETKELRIPVEIDVLLSLVAPFVDAMTLFTLGGAVRSVRPLRQIAFALALTNSTTEGRSARPKARSFASTWLSLSVPVTSPDTATHPHSSLFDKSHSDAAQIADIVNDTLQSSLSLYEALSTESLTAAFLVLQARFRLDAPLTFLNLASFSAHCSTLIWRSNVDLVLDQEPLYEPSSWGLFISSITADSNFPSNAKRSLNMRTLSVEGCMLRNDLFRILVDVLHPMSSRKEQAIDCSELSIELSLTTPSPKEQAIARDADERIKGHRRIGPRDNNYNNNRLLYCPQCKARLFSNQSNGYPRQQNYRPNNNQQMQGNFYPHHQSQSSFPQQFRGEMYNQQHNNYQRSNFQRQQNDNQQSQPRACQNCYYFLGNYPYILATAEAARPSKYRSAQKTKKFNISNLNLNDNLLGDESLELISARIIPVCHGLKCLELKGNQFTEVGIKALAEILPPCNISQLNLSFTKLSDESFTMLCRALPFSSIESLSLTDNLLTDLGMRALAAHLDTSRVVHLDLSSNNGLRDEGLRLLSMALPNSNVTQLSLADCDIGFQGVYALTKVIRRTRISILKLSRNRRIGDNGVKYFCENAFHARGAKLTELYMHSVNALDSGCKALSSSLPLQHCLLHVLDLRDNGITDSGAISFQKHGLAKLQRLLLGENNIMDRGVEALSHALVASNSLVELNLDDNKVGEEGVQALKLAFLKAKRKRTVKIKW</sequence>